<evidence type="ECO:0000313" key="2">
    <source>
        <dbReference type="EMBL" id="QJC55714.1"/>
    </source>
</evidence>
<organism evidence="2 3">
    <name type="scientific">Polaromonas vacuolata</name>
    <dbReference type="NCBI Taxonomy" id="37448"/>
    <lineage>
        <taxon>Bacteria</taxon>
        <taxon>Pseudomonadati</taxon>
        <taxon>Pseudomonadota</taxon>
        <taxon>Betaproteobacteria</taxon>
        <taxon>Burkholderiales</taxon>
        <taxon>Comamonadaceae</taxon>
        <taxon>Polaromonas</taxon>
    </lineage>
</organism>
<dbReference type="Proteomes" id="UP000502041">
    <property type="component" value="Chromosome"/>
</dbReference>
<sequence>MKEFMQCFLSPTTGLICLALLAPMTQANAQQQGFCASDGQAAPVQLLERFINAECENCWQDPSTLKAKPGQAVLDWVVPGASGDAAALSAVAGIESLDRLQALKLAVPAQTDNSLKEVKPLAGASLRVAHGLALTGYLGASIEFKPAVKANSDQALTAWLALVETLPAGTEGSPVARHLVRNSIAVIWNGNDAALSSDAPAGRRFESRVMSVAGSANAEQLRVIGWLENSAGEVVMAAQSACEDLAEPAEKAKTTLNN</sequence>
<feature type="signal peptide" evidence="1">
    <location>
        <begin position="1"/>
        <end position="29"/>
    </location>
</feature>
<dbReference type="EMBL" id="CP051461">
    <property type="protein sequence ID" value="QJC55714.1"/>
    <property type="molecule type" value="Genomic_DNA"/>
</dbReference>
<reference evidence="2 3" key="1">
    <citation type="submission" date="2020-04" db="EMBL/GenBank/DDBJ databases">
        <title>Complete genome of a Psychrophilic, Marine, Gas Vacuolate Bacterium Polaromonas vacuolata KCTC 22033T.</title>
        <authorList>
            <person name="Hwang K."/>
            <person name="Kim K.M."/>
        </authorList>
    </citation>
    <scope>NUCLEOTIDE SEQUENCE [LARGE SCALE GENOMIC DNA]</scope>
    <source>
        <strain evidence="2 3">KCTC 22033</strain>
    </source>
</reference>
<gene>
    <name evidence="2" type="ORF">HC248_00996</name>
</gene>
<protein>
    <submittedName>
        <fullName evidence="2">Uncharacterized protein</fullName>
    </submittedName>
</protein>
<dbReference type="KEGG" id="pvac:HC248_00996"/>
<name>A0A6H2H7Z4_9BURK</name>
<evidence type="ECO:0000256" key="1">
    <source>
        <dbReference type="SAM" id="SignalP"/>
    </source>
</evidence>
<feature type="chain" id="PRO_5026261179" evidence="1">
    <location>
        <begin position="30"/>
        <end position="258"/>
    </location>
</feature>
<keyword evidence="1" id="KW-0732">Signal</keyword>
<accession>A0A6H2H7Z4</accession>
<keyword evidence="3" id="KW-1185">Reference proteome</keyword>
<proteinExistence type="predicted"/>
<evidence type="ECO:0000313" key="3">
    <source>
        <dbReference type="Proteomes" id="UP000502041"/>
    </source>
</evidence>
<dbReference type="AlphaFoldDB" id="A0A6H2H7Z4"/>